<dbReference type="Gene3D" id="1.10.260.40">
    <property type="entry name" value="lambda repressor-like DNA-binding domains"/>
    <property type="match status" value="1"/>
</dbReference>
<dbReference type="Pfam" id="PF13443">
    <property type="entry name" value="HTH_26"/>
    <property type="match status" value="1"/>
</dbReference>
<evidence type="ECO:0000313" key="3">
    <source>
        <dbReference type="Proteomes" id="UP000005963"/>
    </source>
</evidence>
<dbReference type="InterPro" id="IPR010982">
    <property type="entry name" value="Lambda_DNA-bd_dom_sf"/>
</dbReference>
<evidence type="ECO:0000259" key="1">
    <source>
        <dbReference type="Pfam" id="PF13443"/>
    </source>
</evidence>
<dbReference type="SUPFAM" id="SSF47413">
    <property type="entry name" value="lambda repressor-like DNA-binding domains"/>
    <property type="match status" value="1"/>
</dbReference>
<name>A0ABN0EJ75_9FIRM</name>
<protein>
    <recommendedName>
        <fullName evidence="1">HTH cro/C1-type domain-containing protein</fullName>
    </recommendedName>
</protein>
<organism evidence="2 3">
    <name type="scientific">Megamonas funiformis YIT 11815</name>
    <dbReference type="NCBI Taxonomy" id="742816"/>
    <lineage>
        <taxon>Bacteria</taxon>
        <taxon>Bacillati</taxon>
        <taxon>Bacillota</taxon>
        <taxon>Negativicutes</taxon>
        <taxon>Selenomonadales</taxon>
        <taxon>Selenomonadaceae</taxon>
        <taxon>Megamonas</taxon>
    </lineage>
</organism>
<dbReference type="GeneID" id="62778308"/>
<feature type="domain" description="HTH cro/C1-type" evidence="1">
    <location>
        <begin position="5"/>
        <end position="60"/>
    </location>
</feature>
<comment type="caution">
    <text evidence="2">The sequence shown here is derived from an EMBL/GenBank/DDBJ whole genome shotgun (WGS) entry which is preliminary data.</text>
</comment>
<gene>
    <name evidence="2" type="ORF">HMPREF9454_00987</name>
</gene>
<proteinExistence type="predicted"/>
<dbReference type="InterPro" id="IPR001387">
    <property type="entry name" value="Cro/C1-type_HTH"/>
</dbReference>
<dbReference type="RefSeq" id="WP_008538267.1">
    <property type="nucleotide sequence ID" value="NZ_JH601090.1"/>
</dbReference>
<dbReference type="Proteomes" id="UP000005963">
    <property type="component" value="Unassembled WGS sequence"/>
</dbReference>
<accession>A0ABN0EJ75</accession>
<keyword evidence="3" id="KW-1185">Reference proteome</keyword>
<sequence>MRYLKLKSYFIANDIKFDVIAKELGISRTTLSKKINRFKGTDFKLDEVRKICKLYKIDANEFFLL</sequence>
<reference evidence="2 3" key="1">
    <citation type="submission" date="2012-01" db="EMBL/GenBank/DDBJ databases">
        <title>The Genome Sequence of Megamonas funiformis YIT 11815.</title>
        <authorList>
            <consortium name="The Broad Institute Genome Sequencing Platform"/>
            <person name="Earl A."/>
            <person name="Ward D."/>
            <person name="Feldgarden M."/>
            <person name="Gevers D."/>
            <person name="Morotomi M."/>
            <person name="Young S.K."/>
            <person name="Zeng Q."/>
            <person name="Gargeya S."/>
            <person name="Fitzgerald M."/>
            <person name="Haas B."/>
            <person name="Abouelleil A."/>
            <person name="Alvarado L."/>
            <person name="Arachchi H.M."/>
            <person name="Berlin A."/>
            <person name="Chapman S.B."/>
            <person name="Gearin G."/>
            <person name="Goldberg J."/>
            <person name="Griggs A."/>
            <person name="Gujja S."/>
            <person name="Hansen M."/>
            <person name="Heiman D."/>
            <person name="Howarth C."/>
            <person name="Larimer J."/>
            <person name="Lui A."/>
            <person name="MacDonald P.J.P."/>
            <person name="McCowen C."/>
            <person name="Montmayeur A."/>
            <person name="Murphy C."/>
            <person name="Neiman D."/>
            <person name="Pearson M."/>
            <person name="Priest M."/>
            <person name="Roberts A."/>
            <person name="Saif S."/>
            <person name="Shea T."/>
            <person name="Sisk P."/>
            <person name="Stolte C."/>
            <person name="Sykes S."/>
            <person name="Wortman J."/>
            <person name="Nusbaum C."/>
            <person name="Birren B."/>
        </authorList>
    </citation>
    <scope>NUCLEOTIDE SEQUENCE [LARGE SCALE GENOMIC DNA]</scope>
    <source>
        <strain evidence="2 3">YIT 11815</strain>
    </source>
</reference>
<evidence type="ECO:0000313" key="2">
    <source>
        <dbReference type="EMBL" id="EHR37683.1"/>
    </source>
</evidence>
<dbReference type="EMBL" id="ADMB01000047">
    <property type="protein sequence ID" value="EHR37683.1"/>
    <property type="molecule type" value="Genomic_DNA"/>
</dbReference>